<dbReference type="Proteomes" id="UP001550378">
    <property type="component" value="Unassembled WGS sequence"/>
</dbReference>
<dbReference type="Pfam" id="PF11350">
    <property type="entry name" value="DUF3152"/>
    <property type="match status" value="1"/>
</dbReference>
<keyword evidence="4" id="KW-1185">Reference proteome</keyword>
<proteinExistence type="predicted"/>
<comment type="caution">
    <text evidence="3">The sequence shown here is derived from an EMBL/GenBank/DDBJ whole genome shotgun (WGS) entry which is preliminary data.</text>
</comment>
<evidence type="ECO:0000313" key="3">
    <source>
        <dbReference type="EMBL" id="MEU0712206.1"/>
    </source>
</evidence>
<dbReference type="InterPro" id="IPR022603">
    <property type="entry name" value="DUF3152"/>
</dbReference>
<sequence length="455" mass="46654">MGRHSRKGPAPQGSEQGAQAAGAVRGGARAGTGRRRRAAAPPPEPHATHLRHPGHPDQAPAAGPQQPVRGGHPEQREPGGGWGGTGRYGDWRGAPAAPARPPGPSAGPAGPPGPAGPAGRNGRPASQGPATGLGAGARIPGPRREFVEAFDGSSQGAPPEPPAPPAPGEGDPADRPGGGKGRTVTGIAAAAVTTVLAVVVAGQVTGSGPDDSAARPPGEAAERGQAGGGTDARFDRSDRSDERAVPPPPARRAAPVTYAQLMAKPFPLDPKLKGPGEFEVVPGTDRAPGKGRKVRYRIDVEKGLGLDSGLFARAVQQTLNDDRSWAHGGAMTFERVSSGEAEFVVTLASPVTTGVWCAKSGLDTTVDNVSCDSAATERVMINAYRWAQGSATYGAGAMHPYRQMLINHEVGHRLGHNHVNCRTPGALAPVMQQQTKSLEVEGVKCRPNPWVFPNG</sequence>
<feature type="compositionally biased region" description="Low complexity" evidence="1">
    <location>
        <begin position="8"/>
        <end position="23"/>
    </location>
</feature>
<feature type="region of interest" description="Disordered" evidence="1">
    <location>
        <begin position="204"/>
        <end position="254"/>
    </location>
</feature>
<dbReference type="SUPFAM" id="SSF55486">
    <property type="entry name" value="Metalloproteases ('zincins'), catalytic domain"/>
    <property type="match status" value="1"/>
</dbReference>
<feature type="domain" description="DUF3152" evidence="2">
    <location>
        <begin position="273"/>
        <end position="453"/>
    </location>
</feature>
<evidence type="ECO:0000256" key="1">
    <source>
        <dbReference type="SAM" id="MobiDB-lite"/>
    </source>
</evidence>
<gene>
    <name evidence="3" type="ORF">ABZ508_33145</name>
</gene>
<evidence type="ECO:0000313" key="4">
    <source>
        <dbReference type="Proteomes" id="UP001550378"/>
    </source>
</evidence>
<dbReference type="EMBL" id="JBEXZR010000051">
    <property type="protein sequence ID" value="MEU0712206.1"/>
    <property type="molecule type" value="Genomic_DNA"/>
</dbReference>
<feature type="compositionally biased region" description="Pro residues" evidence="1">
    <location>
        <begin position="158"/>
        <end position="167"/>
    </location>
</feature>
<feature type="compositionally biased region" description="Low complexity" evidence="1">
    <location>
        <begin position="56"/>
        <end position="67"/>
    </location>
</feature>
<reference evidence="3 4" key="1">
    <citation type="submission" date="2024-06" db="EMBL/GenBank/DDBJ databases">
        <title>The Natural Products Discovery Center: Release of the First 8490 Sequenced Strains for Exploring Actinobacteria Biosynthetic Diversity.</title>
        <authorList>
            <person name="Kalkreuter E."/>
            <person name="Kautsar S.A."/>
            <person name="Yang D."/>
            <person name="Bader C.D."/>
            <person name="Teijaro C.N."/>
            <person name="Fluegel L."/>
            <person name="Davis C.M."/>
            <person name="Simpson J.R."/>
            <person name="Lauterbach L."/>
            <person name="Steele A.D."/>
            <person name="Gui C."/>
            <person name="Meng S."/>
            <person name="Li G."/>
            <person name="Viehrig K."/>
            <person name="Ye F."/>
            <person name="Su P."/>
            <person name="Kiefer A.F."/>
            <person name="Nichols A."/>
            <person name="Cepeda A.J."/>
            <person name="Yan W."/>
            <person name="Fan B."/>
            <person name="Jiang Y."/>
            <person name="Adhikari A."/>
            <person name="Zheng C.-J."/>
            <person name="Schuster L."/>
            <person name="Cowan T.M."/>
            <person name="Smanski M.J."/>
            <person name="Chevrette M.G."/>
            <person name="De Carvalho L.P.S."/>
            <person name="Shen B."/>
        </authorList>
    </citation>
    <scope>NUCLEOTIDE SEQUENCE [LARGE SCALE GENOMIC DNA]</scope>
    <source>
        <strain evidence="3 4">NPDC006337</strain>
    </source>
</reference>
<protein>
    <submittedName>
        <fullName evidence="3">DUF3152 domain-containing protein</fullName>
    </submittedName>
</protein>
<evidence type="ECO:0000259" key="2">
    <source>
        <dbReference type="Pfam" id="PF11350"/>
    </source>
</evidence>
<accession>A0ABV2WFR8</accession>
<dbReference type="RefSeq" id="WP_359659272.1">
    <property type="nucleotide sequence ID" value="NZ_JBEXZP010000529.1"/>
</dbReference>
<feature type="compositionally biased region" description="Pro residues" evidence="1">
    <location>
        <begin position="98"/>
        <end position="115"/>
    </location>
</feature>
<feature type="compositionally biased region" description="Basic and acidic residues" evidence="1">
    <location>
        <begin position="232"/>
        <end position="244"/>
    </location>
</feature>
<name>A0ABV2WFR8_9ACTN</name>
<feature type="compositionally biased region" description="Gly residues" evidence="1">
    <location>
        <begin position="78"/>
        <end position="87"/>
    </location>
</feature>
<feature type="region of interest" description="Disordered" evidence="1">
    <location>
        <begin position="1"/>
        <end position="185"/>
    </location>
</feature>
<organism evidence="3 4">
    <name type="scientific">Streptomyces lavendulocolor</name>
    <dbReference type="NCBI Taxonomy" id="67316"/>
    <lineage>
        <taxon>Bacteria</taxon>
        <taxon>Bacillati</taxon>
        <taxon>Actinomycetota</taxon>
        <taxon>Actinomycetes</taxon>
        <taxon>Kitasatosporales</taxon>
        <taxon>Streptomycetaceae</taxon>
        <taxon>Streptomyces</taxon>
    </lineage>
</organism>